<keyword evidence="2" id="KW-1185">Reference proteome</keyword>
<sequence length="555" mass="63185">MSRGASVSDHVGVADGDDPVGRIVSELIDQFRSVGRPLRFYEVEEKLLGSVGKLRFPAEKLEKEKALLRERLEVMSNEKSSLESDVRKMRDCLELSGVFSRLGWSGEVNAADMTGEEIYDAMLRQLMSRNGEDLTEVVDHLRRKVEELERDSQDSEMLKRENAELKKKWDKGSCEVGELNRKVNELEMEKEELERDSQDSEMLKRENAELKKKWDMGSCEVGELNRKVNELEMEKVELKRVVGDMRQRIVVLEMDNEMLTEKVGGSSCDAELKRVKEELKMANAMLKVKAERSSPNYGELSRKIEELKADNKELKMNLEQNVAKRRCRIEDAELQYQNLKRELDESKRICKGLERKNEVAQSNFDELVQENEKLEKKIGFWKNNYEELQKRVIVLEKDVDELKSCDVSVLGPKDHCSDEKFASTNKNGKHSIELTRMLSDNGVCSVAGDSTPISDRVVDLMDSDDNAAVLVPPVEKRQSPDSLGKEPLPTFRVGLKRKSDAFIDLTQNEDNIDEGDGLCRSSSRARNEKRSKLGARGEKMDGSPGSTRSSSTLLH</sequence>
<evidence type="ECO:0000313" key="2">
    <source>
        <dbReference type="Proteomes" id="UP001057402"/>
    </source>
</evidence>
<gene>
    <name evidence="1" type="ORF">MLD38_038678</name>
</gene>
<proteinExistence type="predicted"/>
<protein>
    <submittedName>
        <fullName evidence="1">Uncharacterized protein</fullName>
    </submittedName>
</protein>
<reference evidence="2" key="1">
    <citation type="journal article" date="2023" name="Front. Plant Sci.">
        <title>Chromosomal-level genome assembly of Melastoma candidum provides insights into trichome evolution.</title>
        <authorList>
            <person name="Zhong Y."/>
            <person name="Wu W."/>
            <person name="Sun C."/>
            <person name="Zou P."/>
            <person name="Liu Y."/>
            <person name="Dai S."/>
            <person name="Zhou R."/>
        </authorList>
    </citation>
    <scope>NUCLEOTIDE SEQUENCE [LARGE SCALE GENOMIC DNA]</scope>
</reference>
<dbReference type="EMBL" id="CM042891">
    <property type="protein sequence ID" value="KAI4302996.1"/>
    <property type="molecule type" value="Genomic_DNA"/>
</dbReference>
<evidence type="ECO:0000313" key="1">
    <source>
        <dbReference type="EMBL" id="KAI4302996.1"/>
    </source>
</evidence>
<comment type="caution">
    <text evidence="1">The sequence shown here is derived from an EMBL/GenBank/DDBJ whole genome shotgun (WGS) entry which is preliminary data.</text>
</comment>
<accession>A0ACB9KZN4</accession>
<organism evidence="1 2">
    <name type="scientific">Melastoma candidum</name>
    <dbReference type="NCBI Taxonomy" id="119954"/>
    <lineage>
        <taxon>Eukaryota</taxon>
        <taxon>Viridiplantae</taxon>
        <taxon>Streptophyta</taxon>
        <taxon>Embryophyta</taxon>
        <taxon>Tracheophyta</taxon>
        <taxon>Spermatophyta</taxon>
        <taxon>Magnoliopsida</taxon>
        <taxon>eudicotyledons</taxon>
        <taxon>Gunneridae</taxon>
        <taxon>Pentapetalae</taxon>
        <taxon>rosids</taxon>
        <taxon>malvids</taxon>
        <taxon>Myrtales</taxon>
        <taxon>Melastomataceae</taxon>
        <taxon>Melastomatoideae</taxon>
        <taxon>Melastomateae</taxon>
        <taxon>Melastoma</taxon>
    </lineage>
</organism>
<name>A0ACB9KZN4_9MYRT</name>
<dbReference type="Proteomes" id="UP001057402">
    <property type="component" value="Chromosome 12"/>
</dbReference>